<evidence type="ECO:0000256" key="1">
    <source>
        <dbReference type="SAM" id="MobiDB-lite"/>
    </source>
</evidence>
<evidence type="ECO:0000256" key="2">
    <source>
        <dbReference type="SAM" id="Phobius"/>
    </source>
</evidence>
<dbReference type="PANTHER" id="PTHR33709:SF17">
    <property type="entry name" value="UBIQUITIN-SPECIFIC PROTEASE FAMILY C19-RELATED PROTEIN"/>
    <property type="match status" value="1"/>
</dbReference>
<organism evidence="3">
    <name type="scientific">Ananas comosus var. bracteatus</name>
    <name type="common">red pineapple</name>
    <dbReference type="NCBI Taxonomy" id="296719"/>
    <lineage>
        <taxon>Eukaryota</taxon>
        <taxon>Viridiplantae</taxon>
        <taxon>Streptophyta</taxon>
        <taxon>Embryophyta</taxon>
        <taxon>Tracheophyta</taxon>
        <taxon>Spermatophyta</taxon>
        <taxon>Magnoliopsida</taxon>
        <taxon>Liliopsida</taxon>
        <taxon>Poales</taxon>
        <taxon>Bromeliaceae</taxon>
        <taxon>Bromelioideae</taxon>
        <taxon>Ananas</taxon>
    </lineage>
</organism>
<accession>A0A6V7PLB5</accession>
<dbReference type="AlphaFoldDB" id="A0A6V7PLB5"/>
<protein>
    <submittedName>
        <fullName evidence="3">Uncharacterized protein</fullName>
    </submittedName>
</protein>
<feature type="transmembrane region" description="Helical" evidence="2">
    <location>
        <begin position="150"/>
        <end position="174"/>
    </location>
</feature>
<feature type="compositionally biased region" description="Pro residues" evidence="1">
    <location>
        <begin position="121"/>
        <end position="131"/>
    </location>
</feature>
<keyword evidence="2" id="KW-1133">Transmembrane helix</keyword>
<keyword evidence="2" id="KW-0812">Transmembrane</keyword>
<feature type="transmembrane region" description="Helical" evidence="2">
    <location>
        <begin position="181"/>
        <end position="201"/>
    </location>
</feature>
<feature type="compositionally biased region" description="Basic residues" evidence="1">
    <location>
        <begin position="46"/>
        <end position="57"/>
    </location>
</feature>
<dbReference type="EMBL" id="LR862149">
    <property type="protein sequence ID" value="CAD1831645.1"/>
    <property type="molecule type" value="Genomic_DNA"/>
</dbReference>
<dbReference type="PANTHER" id="PTHR33709">
    <property type="entry name" value="OSJNBA0035M09.9 PROTEIN"/>
    <property type="match status" value="1"/>
</dbReference>
<dbReference type="InterPro" id="IPR040339">
    <property type="entry name" value="At1g16860-like"/>
</dbReference>
<reference evidence="3" key="1">
    <citation type="submission" date="2020-07" db="EMBL/GenBank/DDBJ databases">
        <authorList>
            <person name="Lin J."/>
        </authorList>
    </citation>
    <scope>NUCLEOTIDE SEQUENCE</scope>
</reference>
<gene>
    <name evidence="3" type="ORF">CB5_LOCUS14856</name>
</gene>
<proteinExistence type="predicted"/>
<feature type="compositionally biased region" description="Polar residues" evidence="1">
    <location>
        <begin position="32"/>
        <end position="41"/>
    </location>
</feature>
<feature type="region of interest" description="Disordered" evidence="1">
    <location>
        <begin position="114"/>
        <end position="143"/>
    </location>
</feature>
<feature type="region of interest" description="Disordered" evidence="1">
    <location>
        <begin position="26"/>
        <end position="86"/>
    </location>
</feature>
<sequence>MISPSKGAVAHQRSVVAVAVATTSPGPRIYRSTFTSGAASTSRAPFLHRRRRRRRRASAAASPRDPRRPPPRSPRTPAATVPSPATSPACSLPAFLPHLPPAAAAGGLLPRLPQSGLVVGPPRPSPPPSPEPSTRNPPAGPQKSEFASGIPIWCCFLAAAAVAAGIGIGVFVLVSARRLEVLAAASAVAAAVGVVGVWNWWSRAREAEGFFRRFPDSSVGRGSLPVGELVKISGVTSCLHHANAQQVTCGHVPLVTSYQDVSRCIFTSSELYEYRGWSGAPANPNHRRFTWGLRHSERNVANFYISDHGSGTRFLVRAGDGAKVTHFVKSKTIDINKGKRELTPNFINWLADNNLSIGDQLLRLKEGFIKEGDTASVIGILRRHHPYDIIDPPHGKVSTGCQWTRCLFPVLVEGLILIGDENPEDEVVYLA</sequence>
<evidence type="ECO:0000313" key="3">
    <source>
        <dbReference type="EMBL" id="CAD1831645.1"/>
    </source>
</evidence>
<keyword evidence="2" id="KW-0472">Membrane</keyword>
<feature type="compositionally biased region" description="Low complexity" evidence="1">
    <location>
        <begin position="75"/>
        <end position="86"/>
    </location>
</feature>
<name>A0A6V7PLB5_ANACO</name>